<feature type="domain" description="GST C-terminal" evidence="3">
    <location>
        <begin position="156"/>
        <end position="278"/>
    </location>
</feature>
<dbReference type="PROSITE" id="PS50405">
    <property type="entry name" value="GST_CTER"/>
    <property type="match status" value="1"/>
</dbReference>
<evidence type="ECO:0000259" key="3">
    <source>
        <dbReference type="PROSITE" id="PS50405"/>
    </source>
</evidence>
<proteinExistence type="predicted"/>
<dbReference type="InterPro" id="IPR036249">
    <property type="entry name" value="Thioredoxin-like_sf"/>
</dbReference>
<feature type="chain" id="PRO_5040869581" evidence="1">
    <location>
        <begin position="23"/>
        <end position="278"/>
    </location>
</feature>
<dbReference type="SFLD" id="SFLDG00363">
    <property type="entry name" value="AMPS_(cytGST):_Alpha-__Mu-__Pi"/>
    <property type="match status" value="1"/>
</dbReference>
<dbReference type="CDD" id="cd03039">
    <property type="entry name" value="GST_N_Sigma_like"/>
    <property type="match status" value="1"/>
</dbReference>
<protein>
    <submittedName>
        <fullName evidence="5">Glutathione S-transferase 1-like isoform X1</fullName>
    </submittedName>
</protein>
<dbReference type="GO" id="GO:0004364">
    <property type="term" value="F:glutathione transferase activity"/>
    <property type="evidence" value="ECO:0007669"/>
    <property type="project" value="TreeGrafter"/>
</dbReference>
<keyword evidence="4" id="KW-1185">Reference proteome</keyword>
<name>A0A9W3A9N8_BIOGL</name>
<dbReference type="PANTHER" id="PTHR11571">
    <property type="entry name" value="GLUTATHIONE S-TRANSFERASE"/>
    <property type="match status" value="1"/>
</dbReference>
<dbReference type="GO" id="GO:0006749">
    <property type="term" value="P:glutathione metabolic process"/>
    <property type="evidence" value="ECO:0007669"/>
    <property type="project" value="TreeGrafter"/>
</dbReference>
<dbReference type="PROSITE" id="PS50404">
    <property type="entry name" value="GST_NTER"/>
    <property type="match status" value="1"/>
</dbReference>
<dbReference type="RefSeq" id="XP_055883870.1">
    <property type="nucleotide sequence ID" value="XM_056027895.1"/>
</dbReference>
<dbReference type="CDD" id="cd03192">
    <property type="entry name" value="GST_C_Sigma_like"/>
    <property type="match status" value="1"/>
</dbReference>
<dbReference type="Proteomes" id="UP001165740">
    <property type="component" value="Chromosome 4"/>
</dbReference>
<dbReference type="SFLD" id="SFLDG01205">
    <property type="entry name" value="AMPS.1"/>
    <property type="match status" value="1"/>
</dbReference>
<evidence type="ECO:0000313" key="5">
    <source>
        <dbReference type="RefSeq" id="XP_055883870.1"/>
    </source>
</evidence>
<keyword evidence="1" id="KW-0732">Signal</keyword>
<dbReference type="OMA" id="THAQEVP"/>
<dbReference type="AlphaFoldDB" id="A0A9W3A9N8"/>
<dbReference type="Gene3D" id="3.40.30.10">
    <property type="entry name" value="Glutaredoxin"/>
    <property type="match status" value="1"/>
</dbReference>
<dbReference type="SUPFAM" id="SSF47616">
    <property type="entry name" value="GST C-terminal domain-like"/>
    <property type="match status" value="1"/>
</dbReference>
<dbReference type="Gene3D" id="1.20.1050.10">
    <property type="match status" value="1"/>
</dbReference>
<gene>
    <name evidence="5" type="primary">LOC106055026</name>
</gene>
<evidence type="ECO:0000256" key="1">
    <source>
        <dbReference type="SAM" id="SignalP"/>
    </source>
</evidence>
<dbReference type="SUPFAM" id="SSF52833">
    <property type="entry name" value="Thioredoxin-like"/>
    <property type="match status" value="1"/>
</dbReference>
<dbReference type="InterPro" id="IPR036282">
    <property type="entry name" value="Glutathione-S-Trfase_C_sf"/>
</dbReference>
<evidence type="ECO:0000313" key="4">
    <source>
        <dbReference type="Proteomes" id="UP001165740"/>
    </source>
</evidence>
<dbReference type="Pfam" id="PF14497">
    <property type="entry name" value="GST_C_3"/>
    <property type="match status" value="1"/>
</dbReference>
<evidence type="ECO:0000259" key="2">
    <source>
        <dbReference type="PROSITE" id="PS50404"/>
    </source>
</evidence>
<dbReference type="InterPro" id="IPR004045">
    <property type="entry name" value="Glutathione_S-Trfase_N"/>
</dbReference>
<sequence length="278" mass="31351">MRCYLPLILHCLLSCDRVYCSADTPCPTSRSGSGCTTDVVDQTYCTADTDDCARRNIPDKAIKSSEKVNVPSSKTAPTNLKLVYFNGRGRAEVSRLILVAAGEQFEDVRLETFLPEDKAKTPFGQLPVLEIDGKMYAQSVAIATYLAREFGFYGETNLDALRIDEIVQLTQEIMNAAYTAYFYEPDENKQAELIRELQEKQFPRYLGYYEKLLKDSGTSYFVGNSLTLADLIVYDAVFSFLQRAYSIDGFPRVEALCQLVESLPNIQTYVAQREKTPF</sequence>
<dbReference type="OrthoDB" id="414243at2759"/>
<dbReference type="PANTHER" id="PTHR11571:SF150">
    <property type="entry name" value="GLUTATHIONE S-TRANSFERASE"/>
    <property type="match status" value="1"/>
</dbReference>
<dbReference type="FunFam" id="1.20.1050.10:FF:000030">
    <property type="entry name" value="Glutathione S-transferase S1"/>
    <property type="match status" value="1"/>
</dbReference>
<dbReference type="InterPro" id="IPR004046">
    <property type="entry name" value="GST_C"/>
</dbReference>
<dbReference type="GeneID" id="106055026"/>
<organism evidence="4 5">
    <name type="scientific">Biomphalaria glabrata</name>
    <name type="common">Bloodfluke planorb</name>
    <name type="synonym">Freshwater snail</name>
    <dbReference type="NCBI Taxonomy" id="6526"/>
    <lineage>
        <taxon>Eukaryota</taxon>
        <taxon>Metazoa</taxon>
        <taxon>Spiralia</taxon>
        <taxon>Lophotrochozoa</taxon>
        <taxon>Mollusca</taxon>
        <taxon>Gastropoda</taxon>
        <taxon>Heterobranchia</taxon>
        <taxon>Euthyneura</taxon>
        <taxon>Panpulmonata</taxon>
        <taxon>Hygrophila</taxon>
        <taxon>Lymnaeoidea</taxon>
        <taxon>Planorbidae</taxon>
        <taxon>Biomphalaria</taxon>
    </lineage>
</organism>
<dbReference type="SFLD" id="SFLDS00019">
    <property type="entry name" value="Glutathione_Transferase_(cytos"/>
    <property type="match status" value="1"/>
</dbReference>
<dbReference type="InterPro" id="IPR040079">
    <property type="entry name" value="Glutathione_S-Trfase"/>
</dbReference>
<dbReference type="InterPro" id="IPR050213">
    <property type="entry name" value="GST_superfamily"/>
</dbReference>
<reference evidence="5" key="1">
    <citation type="submission" date="2025-08" db="UniProtKB">
        <authorList>
            <consortium name="RefSeq"/>
        </authorList>
    </citation>
    <scope>IDENTIFICATION</scope>
</reference>
<feature type="signal peptide" evidence="1">
    <location>
        <begin position="1"/>
        <end position="22"/>
    </location>
</feature>
<feature type="domain" description="GST N-terminal" evidence="2">
    <location>
        <begin position="78"/>
        <end position="154"/>
    </location>
</feature>
<dbReference type="Pfam" id="PF02798">
    <property type="entry name" value="GST_N"/>
    <property type="match status" value="1"/>
</dbReference>
<accession>A0A9W3A9N8</accession>
<dbReference type="InterPro" id="IPR010987">
    <property type="entry name" value="Glutathione-S-Trfase_C-like"/>
</dbReference>